<proteinExistence type="predicted"/>
<keyword evidence="3 5" id="KW-0238">DNA-binding</keyword>
<dbReference type="Gene3D" id="3.40.50.2300">
    <property type="match status" value="1"/>
</dbReference>
<evidence type="ECO:0000256" key="1">
    <source>
        <dbReference type="ARBA" id="ARBA00022553"/>
    </source>
</evidence>
<dbReference type="PROSITE" id="PS00622">
    <property type="entry name" value="HTH_LUXR_1"/>
    <property type="match status" value="1"/>
</dbReference>
<dbReference type="EMBL" id="MBQD01000011">
    <property type="protein sequence ID" value="OCL36511.1"/>
    <property type="molecule type" value="Genomic_DNA"/>
</dbReference>
<dbReference type="GO" id="GO:0000160">
    <property type="term" value="P:phosphorelay signal transduction system"/>
    <property type="evidence" value="ECO:0007669"/>
    <property type="project" value="InterPro"/>
</dbReference>
<sequence length="206" mass="21335">MIRVLIVDDHPVVRSGLQALLEGAPDLAVVGTAASGEEALRLTGQVDPDVVLCDLRLGPGLDGVGVTTALRAHTGGPAVLILTTYDNDSDITRAVLAGAAGYLLKDAQPAEIIAGIADAAAGRLVLSTELEGRVVERMTQGVPSLSARELDVLRLVAEGVTNRGIAKRLYISEGTVKTHLVHAFAKLGAESRTAAVAAARRHGLLE</sequence>
<protein>
    <submittedName>
        <fullName evidence="5">DNA-binding response regulator</fullName>
    </submittedName>
</protein>
<dbReference type="SMART" id="SM00448">
    <property type="entry name" value="REC"/>
    <property type="match status" value="1"/>
</dbReference>
<name>A0A1C0AQ47_9ACTN</name>
<dbReference type="Proteomes" id="UP000093501">
    <property type="component" value="Unassembled WGS sequence"/>
</dbReference>
<gene>
    <name evidence="5" type="ORF">BCR15_01175</name>
</gene>
<dbReference type="PANTHER" id="PTHR43214:SF24">
    <property type="entry name" value="TRANSCRIPTIONAL REGULATORY PROTEIN NARL-RELATED"/>
    <property type="match status" value="1"/>
</dbReference>
<dbReference type="PROSITE" id="PS50110">
    <property type="entry name" value="RESPONSE_REGULATORY"/>
    <property type="match status" value="1"/>
</dbReference>
<dbReference type="InterPro" id="IPR000792">
    <property type="entry name" value="Tscrpt_reg_LuxR_C"/>
</dbReference>
<dbReference type="InterPro" id="IPR001789">
    <property type="entry name" value="Sig_transdc_resp-reg_receiver"/>
</dbReference>
<keyword evidence="1" id="KW-0597">Phosphoprotein</keyword>
<evidence type="ECO:0000256" key="4">
    <source>
        <dbReference type="ARBA" id="ARBA00023163"/>
    </source>
</evidence>
<evidence type="ECO:0000256" key="2">
    <source>
        <dbReference type="ARBA" id="ARBA00023015"/>
    </source>
</evidence>
<dbReference type="InterPro" id="IPR011006">
    <property type="entry name" value="CheY-like_superfamily"/>
</dbReference>
<dbReference type="InterPro" id="IPR016032">
    <property type="entry name" value="Sig_transdc_resp-reg_C-effctor"/>
</dbReference>
<dbReference type="CDD" id="cd06170">
    <property type="entry name" value="LuxR_C_like"/>
    <property type="match status" value="1"/>
</dbReference>
<dbReference type="CDD" id="cd17535">
    <property type="entry name" value="REC_NarL-like"/>
    <property type="match status" value="1"/>
</dbReference>
<dbReference type="InterPro" id="IPR039420">
    <property type="entry name" value="WalR-like"/>
</dbReference>
<dbReference type="PROSITE" id="PS50043">
    <property type="entry name" value="HTH_LUXR_2"/>
    <property type="match status" value="1"/>
</dbReference>
<dbReference type="Pfam" id="PF00072">
    <property type="entry name" value="Response_reg"/>
    <property type="match status" value="1"/>
</dbReference>
<dbReference type="SUPFAM" id="SSF52172">
    <property type="entry name" value="CheY-like"/>
    <property type="match status" value="1"/>
</dbReference>
<accession>A0A1C0AQ47</accession>
<dbReference type="SMART" id="SM00421">
    <property type="entry name" value="HTH_LUXR"/>
    <property type="match status" value="1"/>
</dbReference>
<dbReference type="GO" id="GO:0006355">
    <property type="term" value="P:regulation of DNA-templated transcription"/>
    <property type="evidence" value="ECO:0007669"/>
    <property type="project" value="InterPro"/>
</dbReference>
<dbReference type="PRINTS" id="PR00038">
    <property type="entry name" value="HTHLUXR"/>
</dbReference>
<comment type="caution">
    <text evidence="5">The sequence shown here is derived from an EMBL/GenBank/DDBJ whole genome shotgun (WGS) entry which is preliminary data.</text>
</comment>
<dbReference type="AlphaFoldDB" id="A0A1C0AQ47"/>
<dbReference type="RefSeq" id="WP_068750823.1">
    <property type="nucleotide sequence ID" value="NZ_JBDXXE010000039.1"/>
</dbReference>
<reference evidence="6" key="1">
    <citation type="submission" date="2016-07" db="EMBL/GenBank/DDBJ databases">
        <authorList>
            <person name="Florea S."/>
            <person name="Webb J.S."/>
            <person name="Jaromczyk J."/>
            <person name="Schardl C.L."/>
        </authorList>
    </citation>
    <scope>NUCLEOTIDE SEQUENCE [LARGE SCALE GENOMIC DNA]</scope>
    <source>
        <strain evidence="6">IPBSL-7</strain>
    </source>
</reference>
<keyword evidence="2" id="KW-0805">Transcription regulation</keyword>
<dbReference type="GO" id="GO:0003677">
    <property type="term" value="F:DNA binding"/>
    <property type="evidence" value="ECO:0007669"/>
    <property type="project" value="UniProtKB-KW"/>
</dbReference>
<dbReference type="InterPro" id="IPR058245">
    <property type="entry name" value="NreC/VraR/RcsB-like_REC"/>
</dbReference>
<dbReference type="PANTHER" id="PTHR43214">
    <property type="entry name" value="TWO-COMPONENT RESPONSE REGULATOR"/>
    <property type="match status" value="1"/>
</dbReference>
<keyword evidence="6" id="KW-1185">Reference proteome</keyword>
<dbReference type="Pfam" id="PF00196">
    <property type="entry name" value="GerE"/>
    <property type="match status" value="1"/>
</dbReference>
<evidence type="ECO:0000313" key="6">
    <source>
        <dbReference type="Proteomes" id="UP000093501"/>
    </source>
</evidence>
<dbReference type="SUPFAM" id="SSF46894">
    <property type="entry name" value="C-terminal effector domain of the bipartite response regulators"/>
    <property type="match status" value="1"/>
</dbReference>
<evidence type="ECO:0000313" key="5">
    <source>
        <dbReference type="EMBL" id="OCL36511.1"/>
    </source>
</evidence>
<organism evidence="5 6">
    <name type="scientific">Tessaracoccus lapidicaptus</name>
    <dbReference type="NCBI Taxonomy" id="1427523"/>
    <lineage>
        <taxon>Bacteria</taxon>
        <taxon>Bacillati</taxon>
        <taxon>Actinomycetota</taxon>
        <taxon>Actinomycetes</taxon>
        <taxon>Propionibacteriales</taxon>
        <taxon>Propionibacteriaceae</taxon>
        <taxon>Tessaracoccus</taxon>
    </lineage>
</organism>
<keyword evidence="4" id="KW-0804">Transcription</keyword>
<evidence type="ECO:0000256" key="3">
    <source>
        <dbReference type="ARBA" id="ARBA00023125"/>
    </source>
</evidence>